<dbReference type="AlphaFoldDB" id="A0A3R9QVE5"/>
<organism evidence="1 2">
    <name type="scientific">Salibacterium salarium</name>
    <dbReference type="NCBI Taxonomy" id="284579"/>
    <lineage>
        <taxon>Bacteria</taxon>
        <taxon>Bacillati</taxon>
        <taxon>Bacillota</taxon>
        <taxon>Bacilli</taxon>
        <taxon>Bacillales</taxon>
        <taxon>Bacillaceae</taxon>
    </lineage>
</organism>
<gene>
    <name evidence="1" type="ORF">D7Z54_06480</name>
</gene>
<dbReference type="Proteomes" id="UP000275076">
    <property type="component" value="Unassembled WGS sequence"/>
</dbReference>
<keyword evidence="2" id="KW-1185">Reference proteome</keyword>
<sequence length="74" mass="8514">MTKLIVLDETIGFSNSDYLFKMDLPCLIKKAKTKKQKVSFAEYIEDQSASLFSKNINLSFASYRLCQSPINERI</sequence>
<accession>A0A3R9QVE5</accession>
<comment type="caution">
    <text evidence="1">The sequence shown here is derived from an EMBL/GenBank/DDBJ whole genome shotgun (WGS) entry which is preliminary data.</text>
</comment>
<name>A0A3R9QVE5_9BACI</name>
<evidence type="ECO:0000313" key="2">
    <source>
        <dbReference type="Proteomes" id="UP000275076"/>
    </source>
</evidence>
<proteinExistence type="predicted"/>
<evidence type="ECO:0000313" key="1">
    <source>
        <dbReference type="EMBL" id="RSL34204.1"/>
    </source>
</evidence>
<dbReference type="EMBL" id="RBVX01000004">
    <property type="protein sequence ID" value="RSL34204.1"/>
    <property type="molecule type" value="Genomic_DNA"/>
</dbReference>
<protein>
    <submittedName>
        <fullName evidence="1">Uncharacterized protein</fullName>
    </submittedName>
</protein>
<reference evidence="1 2" key="1">
    <citation type="submission" date="2018-10" db="EMBL/GenBank/DDBJ databases">
        <title>Draft genome sequence of Bacillus salarius IM0101, isolated from a hypersaline soil in Inner Mongolia, China.</title>
        <authorList>
            <person name="Yamprayoonswat W."/>
            <person name="Boonvisut S."/>
            <person name="Jumpathong W."/>
            <person name="Sittihan S."/>
            <person name="Ruangsuj P."/>
            <person name="Wanthongcharoen S."/>
            <person name="Thongpramul N."/>
            <person name="Pimmason S."/>
            <person name="Yu B."/>
            <person name="Yasawong M."/>
        </authorList>
    </citation>
    <scope>NUCLEOTIDE SEQUENCE [LARGE SCALE GENOMIC DNA]</scope>
    <source>
        <strain evidence="1 2">IM0101</strain>
    </source>
</reference>